<organism evidence="1">
    <name type="scientific">marine sediment metagenome</name>
    <dbReference type="NCBI Taxonomy" id="412755"/>
    <lineage>
        <taxon>unclassified sequences</taxon>
        <taxon>metagenomes</taxon>
        <taxon>ecological metagenomes</taxon>
    </lineage>
</organism>
<proteinExistence type="predicted"/>
<dbReference type="EMBL" id="LAZR01034203">
    <property type="protein sequence ID" value="KKL45970.1"/>
    <property type="molecule type" value="Genomic_DNA"/>
</dbReference>
<accession>A0A0F9EM38</accession>
<protein>
    <submittedName>
        <fullName evidence="1">Uncharacterized protein</fullName>
    </submittedName>
</protein>
<comment type="caution">
    <text evidence="1">The sequence shown here is derived from an EMBL/GenBank/DDBJ whole genome shotgun (WGS) entry which is preliminary data.</text>
</comment>
<gene>
    <name evidence="1" type="ORF">LCGC14_2350320</name>
</gene>
<evidence type="ECO:0000313" key="1">
    <source>
        <dbReference type="EMBL" id="KKL45970.1"/>
    </source>
</evidence>
<reference evidence="1" key="1">
    <citation type="journal article" date="2015" name="Nature">
        <title>Complex archaea that bridge the gap between prokaryotes and eukaryotes.</title>
        <authorList>
            <person name="Spang A."/>
            <person name="Saw J.H."/>
            <person name="Jorgensen S.L."/>
            <person name="Zaremba-Niedzwiedzka K."/>
            <person name="Martijn J."/>
            <person name="Lind A.E."/>
            <person name="van Eijk R."/>
            <person name="Schleper C."/>
            <person name="Guy L."/>
            <person name="Ettema T.J."/>
        </authorList>
    </citation>
    <scope>NUCLEOTIDE SEQUENCE</scope>
</reference>
<dbReference type="AlphaFoldDB" id="A0A0F9EM38"/>
<name>A0A0F9EM38_9ZZZZ</name>
<sequence length="44" mass="4947">MAEKKSRKTSKSKALSVTKRVEVLEERFDKLIVAISKSKKVVGI</sequence>